<protein>
    <submittedName>
        <fullName evidence="2">IS3 family transposase ISStma9</fullName>
    </submittedName>
</protein>
<dbReference type="PANTHER" id="PTHR46889">
    <property type="entry name" value="TRANSPOSASE INSF FOR INSERTION SEQUENCE IS3B-RELATED"/>
    <property type="match status" value="1"/>
</dbReference>
<accession>A0ABM8LTT8</accession>
<evidence type="ECO:0000313" key="2">
    <source>
        <dbReference type="EMBL" id="CAB3945050.1"/>
    </source>
</evidence>
<gene>
    <name evidence="2" type="ORF">LMG7053_01772</name>
</gene>
<evidence type="ECO:0000313" key="3">
    <source>
        <dbReference type="Proteomes" id="UP000494161"/>
    </source>
</evidence>
<dbReference type="Pfam" id="PF13333">
    <property type="entry name" value="rve_2"/>
    <property type="match status" value="1"/>
</dbReference>
<dbReference type="EMBL" id="CADILJ010000010">
    <property type="protein sequence ID" value="CAB3945050.1"/>
    <property type="molecule type" value="Genomic_DNA"/>
</dbReference>
<dbReference type="InterPro" id="IPR050900">
    <property type="entry name" value="Transposase_IS3/IS150/IS904"/>
</dbReference>
<dbReference type="InterPro" id="IPR001584">
    <property type="entry name" value="Integrase_cat-core"/>
</dbReference>
<feature type="domain" description="Integrase catalytic" evidence="1">
    <location>
        <begin position="1"/>
        <end position="114"/>
    </location>
</feature>
<dbReference type="Gene3D" id="3.30.420.10">
    <property type="entry name" value="Ribonuclease H-like superfamily/Ribonuclease H"/>
    <property type="match status" value="1"/>
</dbReference>
<name>A0ABM8LTT8_9BURK</name>
<proteinExistence type="predicted"/>
<dbReference type="Proteomes" id="UP000494161">
    <property type="component" value="Unassembled WGS sequence"/>
</dbReference>
<dbReference type="Pfam" id="PF00665">
    <property type="entry name" value="rve"/>
    <property type="match status" value="1"/>
</dbReference>
<comment type="caution">
    <text evidence="2">The sequence shown here is derived from an EMBL/GenBank/DDBJ whole genome shotgun (WGS) entry which is preliminary data.</text>
</comment>
<organism evidence="2 3">
    <name type="scientific">Achromobacter ruhlandii</name>
    <dbReference type="NCBI Taxonomy" id="72557"/>
    <lineage>
        <taxon>Bacteria</taxon>
        <taxon>Pseudomonadati</taxon>
        <taxon>Pseudomonadota</taxon>
        <taxon>Betaproteobacteria</taxon>
        <taxon>Burkholderiales</taxon>
        <taxon>Alcaligenaceae</taxon>
        <taxon>Achromobacter</taxon>
    </lineage>
</organism>
<dbReference type="InterPro" id="IPR012337">
    <property type="entry name" value="RNaseH-like_sf"/>
</dbReference>
<dbReference type="SUPFAM" id="SSF53098">
    <property type="entry name" value="Ribonuclease H-like"/>
    <property type="match status" value="1"/>
</dbReference>
<dbReference type="PANTHER" id="PTHR46889:SF4">
    <property type="entry name" value="TRANSPOSASE INSO FOR INSERTION SEQUENCE ELEMENT IS911B-RELATED"/>
    <property type="match status" value="1"/>
</dbReference>
<sequence>MQALLAAVWRRKPSPGLLLHSDQGTQFTSEDWQSFLREHDIVCSMSRRGNCHDNAAMESFFQLLKRERIKRRIYSNHDEARADVFQYIEMFYNPKRRHSSNDGLSPVEFEKQYALNG</sequence>
<reference evidence="2 3" key="1">
    <citation type="submission" date="2020-04" db="EMBL/GenBank/DDBJ databases">
        <authorList>
            <person name="De Canck E."/>
        </authorList>
    </citation>
    <scope>NUCLEOTIDE SEQUENCE [LARGE SCALE GENOMIC DNA]</scope>
    <source>
        <strain evidence="2 3">LMG 7053</strain>
    </source>
</reference>
<evidence type="ECO:0000259" key="1">
    <source>
        <dbReference type="PROSITE" id="PS50994"/>
    </source>
</evidence>
<keyword evidence="3" id="KW-1185">Reference proteome</keyword>
<dbReference type="PROSITE" id="PS50994">
    <property type="entry name" value="INTEGRASE"/>
    <property type="match status" value="1"/>
</dbReference>
<dbReference type="InterPro" id="IPR036397">
    <property type="entry name" value="RNaseH_sf"/>
</dbReference>